<reference evidence="3" key="1">
    <citation type="submission" date="2016-11" db="EMBL/GenBank/DDBJ databases">
        <authorList>
            <person name="Varghese N."/>
            <person name="Submissions S."/>
        </authorList>
    </citation>
    <scope>NUCLEOTIDE SEQUENCE [LARGE SCALE GENOMIC DNA]</scope>
    <source>
        <strain evidence="3">DSM 27989</strain>
    </source>
</reference>
<name>A0A1M6ZB75_9FLAO</name>
<dbReference type="Proteomes" id="UP000184120">
    <property type="component" value="Unassembled WGS sequence"/>
</dbReference>
<gene>
    <name evidence="2" type="ORF">SAMN05443634_107241</name>
</gene>
<keyword evidence="1" id="KW-0812">Transmembrane</keyword>
<evidence type="ECO:0000313" key="3">
    <source>
        <dbReference type="Proteomes" id="UP000184120"/>
    </source>
</evidence>
<dbReference type="PANTHER" id="PTHR34980:SF2">
    <property type="entry name" value="INNER MEMBRANE PROTEIN YHAH-RELATED"/>
    <property type="match status" value="1"/>
</dbReference>
<keyword evidence="1" id="KW-1133">Transmembrane helix</keyword>
<organism evidence="2 3">
    <name type="scientific">Chishuiella changwenlii</name>
    <dbReference type="NCBI Taxonomy" id="1434701"/>
    <lineage>
        <taxon>Bacteria</taxon>
        <taxon>Pseudomonadati</taxon>
        <taxon>Bacteroidota</taxon>
        <taxon>Flavobacteriia</taxon>
        <taxon>Flavobacteriales</taxon>
        <taxon>Weeksellaceae</taxon>
        <taxon>Chishuiella</taxon>
    </lineage>
</organism>
<dbReference type="OrthoDB" id="9812349at2"/>
<evidence type="ECO:0000313" key="2">
    <source>
        <dbReference type="EMBL" id="SHL27644.1"/>
    </source>
</evidence>
<protein>
    <submittedName>
        <fullName evidence="2">Uncharacterized membrane protein YhaH, DUF805 family</fullName>
    </submittedName>
</protein>
<dbReference type="AlphaFoldDB" id="A0A1M6ZB75"/>
<feature type="transmembrane region" description="Helical" evidence="1">
    <location>
        <begin position="96"/>
        <end position="117"/>
    </location>
</feature>
<keyword evidence="1" id="KW-0472">Membrane</keyword>
<feature type="transmembrane region" description="Helical" evidence="1">
    <location>
        <begin position="61"/>
        <end position="84"/>
    </location>
</feature>
<dbReference type="PANTHER" id="PTHR34980">
    <property type="entry name" value="INNER MEMBRANE PROTEIN-RELATED-RELATED"/>
    <property type="match status" value="1"/>
</dbReference>
<dbReference type="RefSeq" id="WP_083580348.1">
    <property type="nucleotide sequence ID" value="NZ_BMFL01000001.1"/>
</dbReference>
<sequence length="148" mass="17275">MIDWYTKVVFENYTNFYGRARRSEYWYFILMDLIIQFILFCLFIMFFGFSIFSVDATPMGILGFSMIGIWSLYCLATALPRLAVNVRRLHDTGRSGLFYFIVFIPVIGPILLLIWLVTEGHASENRWGKDPKVLFSDSGHILSNNQNY</sequence>
<accession>A0A1M6ZB75</accession>
<dbReference type="EMBL" id="FRBH01000007">
    <property type="protein sequence ID" value="SHL27644.1"/>
    <property type="molecule type" value="Genomic_DNA"/>
</dbReference>
<dbReference type="Pfam" id="PF05656">
    <property type="entry name" value="DUF805"/>
    <property type="match status" value="1"/>
</dbReference>
<evidence type="ECO:0000256" key="1">
    <source>
        <dbReference type="SAM" id="Phobius"/>
    </source>
</evidence>
<feature type="transmembrane region" description="Helical" evidence="1">
    <location>
        <begin position="25"/>
        <end position="49"/>
    </location>
</feature>
<proteinExistence type="predicted"/>
<dbReference type="InterPro" id="IPR008523">
    <property type="entry name" value="DUF805"/>
</dbReference>
<dbReference type="GO" id="GO:0005886">
    <property type="term" value="C:plasma membrane"/>
    <property type="evidence" value="ECO:0007669"/>
    <property type="project" value="TreeGrafter"/>
</dbReference>